<keyword evidence="2" id="KW-1185">Reference proteome</keyword>
<evidence type="ECO:0000313" key="1">
    <source>
        <dbReference type="EMBL" id="KAF2495964.1"/>
    </source>
</evidence>
<proteinExistence type="predicted"/>
<name>A0A6A6QV15_9PEZI</name>
<evidence type="ECO:0008006" key="3">
    <source>
        <dbReference type="Google" id="ProtNLM"/>
    </source>
</evidence>
<dbReference type="CDD" id="cd09917">
    <property type="entry name" value="F-box_SF"/>
    <property type="match status" value="1"/>
</dbReference>
<gene>
    <name evidence="1" type="ORF">BU16DRAFT_538573</name>
</gene>
<protein>
    <recommendedName>
        <fullName evidence="3">F-box domain-containing protein</fullName>
    </recommendedName>
</protein>
<evidence type="ECO:0000313" key="2">
    <source>
        <dbReference type="Proteomes" id="UP000799750"/>
    </source>
</evidence>
<dbReference type="EMBL" id="MU004188">
    <property type="protein sequence ID" value="KAF2495964.1"/>
    <property type="molecule type" value="Genomic_DNA"/>
</dbReference>
<reference evidence="1" key="1">
    <citation type="journal article" date="2020" name="Stud. Mycol.">
        <title>101 Dothideomycetes genomes: a test case for predicting lifestyles and emergence of pathogens.</title>
        <authorList>
            <person name="Haridas S."/>
            <person name="Albert R."/>
            <person name="Binder M."/>
            <person name="Bloem J."/>
            <person name="Labutti K."/>
            <person name="Salamov A."/>
            <person name="Andreopoulos B."/>
            <person name="Baker S."/>
            <person name="Barry K."/>
            <person name="Bills G."/>
            <person name="Bluhm B."/>
            <person name="Cannon C."/>
            <person name="Castanera R."/>
            <person name="Culley D."/>
            <person name="Daum C."/>
            <person name="Ezra D."/>
            <person name="Gonzalez J."/>
            <person name="Henrissat B."/>
            <person name="Kuo A."/>
            <person name="Liang C."/>
            <person name="Lipzen A."/>
            <person name="Lutzoni F."/>
            <person name="Magnuson J."/>
            <person name="Mondo S."/>
            <person name="Nolan M."/>
            <person name="Ohm R."/>
            <person name="Pangilinan J."/>
            <person name="Park H.-J."/>
            <person name="Ramirez L."/>
            <person name="Alfaro M."/>
            <person name="Sun H."/>
            <person name="Tritt A."/>
            <person name="Yoshinaga Y."/>
            <person name="Zwiers L.-H."/>
            <person name="Turgeon B."/>
            <person name="Goodwin S."/>
            <person name="Spatafora J."/>
            <person name="Crous P."/>
            <person name="Grigoriev I."/>
        </authorList>
    </citation>
    <scope>NUCLEOTIDE SEQUENCE</scope>
    <source>
        <strain evidence="1">CBS 269.34</strain>
    </source>
</reference>
<accession>A0A6A6QV15</accession>
<dbReference type="AlphaFoldDB" id="A0A6A6QV15"/>
<dbReference type="OrthoDB" id="5372859at2759"/>
<dbReference type="Proteomes" id="UP000799750">
    <property type="component" value="Unassembled WGS sequence"/>
</dbReference>
<organism evidence="1 2">
    <name type="scientific">Lophium mytilinum</name>
    <dbReference type="NCBI Taxonomy" id="390894"/>
    <lineage>
        <taxon>Eukaryota</taxon>
        <taxon>Fungi</taxon>
        <taxon>Dikarya</taxon>
        <taxon>Ascomycota</taxon>
        <taxon>Pezizomycotina</taxon>
        <taxon>Dothideomycetes</taxon>
        <taxon>Pleosporomycetidae</taxon>
        <taxon>Mytilinidiales</taxon>
        <taxon>Mytilinidiaceae</taxon>
        <taxon>Lophium</taxon>
    </lineage>
</organism>
<sequence length="216" mass="24682">MSDIQASKRNPFDKAPPEVVLEISTQLGLASTKSWISFRRTCRRFRNITTSYEASTVKNIMARYPQETLERMGIRLAAPTYPAMHNAIRRFATMTWIKNGVSYIVTNSCKAQPQLAVARFEEGLKLLYQISDEPSYSTKVELLHKMSITSLVSLWLALYFCHDEACEQSKGVVDNEHRAEDADFRRQVEVAFGEEVLWQGPAFVYETLKCADRADK</sequence>